<feature type="transmembrane region" description="Helical" evidence="1">
    <location>
        <begin position="174"/>
        <end position="192"/>
    </location>
</feature>
<sequence length="193" mass="22391">MTDSIQALIKHKYRLLHLLTPDLKDHLKRLKKLKLDDFSKYSSLISEHNRPVNIDPGTVSSFLFGCDQTFYGNIDHRCTSLCLQDSCKKQVWIVSGNKLQKDNECTSSEAYLYIPSNFVFTKRHERVLRKGGVKTVSLIKTKFSKHTVVDIIQIDKEDIEEEKPEIDQKHKISIFLYILIVIIIVIMIWLLAS</sequence>
<keyword evidence="1" id="KW-0812">Transmembrane</keyword>
<name>A0A481ZC54_9VIRU</name>
<organism evidence="2">
    <name type="scientific">Pithovirus LCPAC403</name>
    <dbReference type="NCBI Taxonomy" id="2506596"/>
    <lineage>
        <taxon>Viruses</taxon>
        <taxon>Pithoviruses</taxon>
    </lineage>
</organism>
<dbReference type="EMBL" id="MK500588">
    <property type="protein sequence ID" value="QBK92922.1"/>
    <property type="molecule type" value="Genomic_DNA"/>
</dbReference>
<accession>A0A481ZC54</accession>
<keyword evidence="1" id="KW-0472">Membrane</keyword>
<protein>
    <submittedName>
        <fullName evidence="2">Uncharacterized protein</fullName>
    </submittedName>
</protein>
<evidence type="ECO:0000313" key="2">
    <source>
        <dbReference type="EMBL" id="QBK92922.1"/>
    </source>
</evidence>
<keyword evidence="1" id="KW-1133">Transmembrane helix</keyword>
<evidence type="ECO:0000256" key="1">
    <source>
        <dbReference type="SAM" id="Phobius"/>
    </source>
</evidence>
<proteinExistence type="predicted"/>
<reference evidence="2" key="1">
    <citation type="journal article" date="2019" name="MBio">
        <title>Virus Genomes from Deep Sea Sediments Expand the Ocean Megavirome and Support Independent Origins of Viral Gigantism.</title>
        <authorList>
            <person name="Backstrom D."/>
            <person name="Yutin N."/>
            <person name="Jorgensen S.L."/>
            <person name="Dharamshi J."/>
            <person name="Homa F."/>
            <person name="Zaremba-Niedwiedzka K."/>
            <person name="Spang A."/>
            <person name="Wolf Y.I."/>
            <person name="Koonin E.V."/>
            <person name="Ettema T.J."/>
        </authorList>
    </citation>
    <scope>NUCLEOTIDE SEQUENCE</scope>
</reference>
<gene>
    <name evidence="2" type="ORF">LCPAC403_00560</name>
</gene>